<dbReference type="InterPro" id="IPR046668">
    <property type="entry name" value="DUF6538"/>
</dbReference>
<proteinExistence type="predicted"/>
<reference evidence="2" key="1">
    <citation type="submission" date="2021-06" db="EMBL/GenBank/DDBJ databases">
        <title>Elioraea tepida, sp. nov., a moderately thermophilic aerobic anoxygenic phototrophic bacterium isolated from an alkaline siliceous hot spring mat community in Yellowstone National Park, WY, USA.</title>
        <authorList>
            <person name="Saini M.K."/>
            <person name="Yoshida S."/>
            <person name="Sebastian A."/>
            <person name="Hirose S."/>
            <person name="Hara E."/>
            <person name="Tamaki H."/>
            <person name="Soulier N.T."/>
            <person name="Albert I."/>
            <person name="Hanada S."/>
            <person name="Bryant D.A."/>
            <person name="Tank M."/>
        </authorList>
    </citation>
    <scope>NUCLEOTIDE SEQUENCE</scope>
    <source>
        <strain evidence="2">MS-P2</strain>
    </source>
</reference>
<dbReference type="AlphaFoldDB" id="A0A975U3R8"/>
<dbReference type="PROSITE" id="PS51898">
    <property type="entry name" value="TYR_RECOMBINASE"/>
    <property type="match status" value="1"/>
</dbReference>
<dbReference type="GO" id="GO:0015074">
    <property type="term" value="P:DNA integration"/>
    <property type="evidence" value="ECO:0007669"/>
    <property type="project" value="InterPro"/>
</dbReference>
<accession>A0A975U3R8</accession>
<feature type="domain" description="Tyr recombinase" evidence="1">
    <location>
        <begin position="396"/>
        <end position="601"/>
    </location>
</feature>
<dbReference type="Pfam" id="PF20172">
    <property type="entry name" value="DUF6538"/>
    <property type="match status" value="1"/>
</dbReference>
<keyword evidence="3" id="KW-1185">Reference proteome</keyword>
<dbReference type="RefSeq" id="WP_218286110.1">
    <property type="nucleotide sequence ID" value="NZ_CP076448.1"/>
</dbReference>
<dbReference type="GO" id="GO:0006310">
    <property type="term" value="P:DNA recombination"/>
    <property type="evidence" value="ECO:0007669"/>
    <property type="project" value="InterPro"/>
</dbReference>
<dbReference type="InterPro" id="IPR002104">
    <property type="entry name" value="Integrase_catalytic"/>
</dbReference>
<evidence type="ECO:0000259" key="1">
    <source>
        <dbReference type="PROSITE" id="PS51898"/>
    </source>
</evidence>
<dbReference type="EMBL" id="CP076448">
    <property type="protein sequence ID" value="QXM25054.1"/>
    <property type="molecule type" value="Genomic_DNA"/>
</dbReference>
<dbReference type="Proteomes" id="UP000694001">
    <property type="component" value="Chromosome"/>
</dbReference>
<evidence type="ECO:0000313" key="3">
    <source>
        <dbReference type="Proteomes" id="UP000694001"/>
    </source>
</evidence>
<evidence type="ECO:0000313" key="2">
    <source>
        <dbReference type="EMBL" id="QXM25054.1"/>
    </source>
</evidence>
<dbReference type="GO" id="GO:0003677">
    <property type="term" value="F:DNA binding"/>
    <property type="evidence" value="ECO:0007669"/>
    <property type="project" value="InterPro"/>
</dbReference>
<protein>
    <submittedName>
        <fullName evidence="2">Site-specific integrase</fullName>
    </submittedName>
</protein>
<name>A0A975U3R8_9PROT</name>
<dbReference type="CDD" id="cd01184">
    <property type="entry name" value="INT_C_like_1"/>
    <property type="match status" value="1"/>
</dbReference>
<dbReference type="KEGG" id="elio:KO353_02015"/>
<sequence>MALRRVHVWERDGRYFWRVRLPRRLAPRLGRAVIAWSLGTREPREARRRAARATAAFETFAAMLDRVPPLRQPTDAEMMEVLRSIYDDIVLGKESIRAAVLSPAEMAEEGLATEPLTPEEIDILTRDHDEQSAEAWERSLRENDIRRVQPLVVQRLAERGLAPPDHFHLYRTLLRMALRVVVRAKKVSESDGDSDLGAFPIPESHTPTRVAAMAVDDIALATLEDAFAAHAKRKKERGGWGKASQGKAKVAFRLWHGLMHCWDGSERLIPAPQVVRSHAAQFRDRLDRVPVDWAKASLYRGLSLRDAIEKADRLAEAIAAAPATSGVIVFEGRRLARKHAERLAMRLHPKTINNHMDFFAGLMNRLIQEGTHLGPNPFLGFRYRSAEIDRFGGARKNRSPWEPEYLARLFASPLWTGCRSPERRHMPGRMVIEDGWWVPFLALFAGLRAEEALQLRSDDIAEARGVPVIRVAWHEDARRKTASARRMVPIHAELIRLGLLDFAAAARAKGSRLLFPEMPRGKARDSLSAYYSRRFTDLRRRLGLPDACDFHAFRTTFITTVEGLPTTNTTLVDSTVGHKPRREMAAHYAKLGPQHTRALVDSVDFGIDLSHLYASRQKRIRPFQIHPSRRAEQEGEAAE</sequence>
<gene>
    <name evidence="2" type="ORF">KO353_02015</name>
</gene>
<organism evidence="2 3">
    <name type="scientific">Elioraea tepida</name>
    <dbReference type="NCBI Taxonomy" id="2843330"/>
    <lineage>
        <taxon>Bacteria</taxon>
        <taxon>Pseudomonadati</taxon>
        <taxon>Pseudomonadota</taxon>
        <taxon>Alphaproteobacteria</taxon>
        <taxon>Acetobacterales</taxon>
        <taxon>Elioraeaceae</taxon>
        <taxon>Elioraea</taxon>
    </lineage>
</organism>